<dbReference type="OrthoDB" id="768690at2759"/>
<keyword evidence="1" id="KW-0812">Transmembrane</keyword>
<dbReference type="InterPro" id="IPR010605">
    <property type="entry name" value="DUF1191"/>
</dbReference>
<comment type="caution">
    <text evidence="3">The sequence shown here is derived from an EMBL/GenBank/DDBJ whole genome shotgun (WGS) entry which is preliminary data.</text>
</comment>
<proteinExistence type="predicted"/>
<reference evidence="3" key="1">
    <citation type="submission" date="2020-09" db="EMBL/GenBank/DDBJ databases">
        <title>Genome-Enabled Discovery of Anthraquinone Biosynthesis in Senna tora.</title>
        <authorList>
            <person name="Kang S.-H."/>
            <person name="Pandey R.P."/>
            <person name="Lee C.-M."/>
            <person name="Sim J.-S."/>
            <person name="Jeong J.-T."/>
            <person name="Choi B.-S."/>
            <person name="Jung M."/>
            <person name="Ginzburg D."/>
            <person name="Zhao K."/>
            <person name="Won S.Y."/>
            <person name="Oh T.-J."/>
            <person name="Yu Y."/>
            <person name="Kim N.-H."/>
            <person name="Lee O.R."/>
            <person name="Lee T.-H."/>
            <person name="Bashyal P."/>
            <person name="Kim T.-S."/>
            <person name="Lee W.-H."/>
            <person name="Kawkins C."/>
            <person name="Kim C.-K."/>
            <person name="Kim J.S."/>
            <person name="Ahn B.O."/>
            <person name="Rhee S.Y."/>
            <person name="Sohng J.K."/>
        </authorList>
    </citation>
    <scope>NUCLEOTIDE SEQUENCE</scope>
    <source>
        <tissue evidence="3">Leaf</tissue>
    </source>
</reference>
<dbReference type="PANTHER" id="PTHR33512:SF7">
    <property type="entry name" value="LEGUME LECTIN DOMAIN-CONTAINING PROTEIN"/>
    <property type="match status" value="1"/>
</dbReference>
<dbReference type="PANTHER" id="PTHR33512">
    <property type="entry name" value="PROTEIN, PUTATIVE (DUF1191)-RELATED"/>
    <property type="match status" value="1"/>
</dbReference>
<name>A0A834WK19_9FABA</name>
<dbReference type="Proteomes" id="UP000634136">
    <property type="component" value="Unassembled WGS sequence"/>
</dbReference>
<feature type="signal peptide" evidence="2">
    <location>
        <begin position="1"/>
        <end position="26"/>
    </location>
</feature>
<keyword evidence="4" id="KW-1185">Reference proteome</keyword>
<dbReference type="AlphaFoldDB" id="A0A834WK19"/>
<feature type="transmembrane region" description="Helical" evidence="1">
    <location>
        <begin position="240"/>
        <end position="267"/>
    </location>
</feature>
<evidence type="ECO:0000256" key="1">
    <source>
        <dbReference type="SAM" id="Phobius"/>
    </source>
</evidence>
<keyword evidence="1" id="KW-1133">Transmembrane helix</keyword>
<keyword evidence="2" id="KW-0732">Signal</keyword>
<dbReference type="EMBL" id="JAAIUW010000006">
    <property type="protein sequence ID" value="KAF7826130.1"/>
    <property type="molecule type" value="Genomic_DNA"/>
</dbReference>
<accession>A0A834WK19</accession>
<sequence>MDLQKCWKITWLIIVSHIIFLNPLEGSKSYDPESLEAFVVERANKEIPKPRTGTLYNIPLPSNFSDIKFSVIRLRSGSLRSRGVNITRFFNLPPWIKPEPYVERMAIVYENLGNLSSRYYNVPNHSIIAPVLGLMAYNSSGTTLIESTRLKLSILGGREGQTSIKVRFFQGGVHGKKGKVPICAVFGGGGMVELKNTSKSESEGYVCEAEKEGHYSLVVPLLEEEAEKVERRRKFWGRRWNLGLGIGSGVIGMGLVGLVIVGFVMALKRRKMREMEEKAEKGEAFGVFWVGESKMPCASMIRTQPTLEN</sequence>
<keyword evidence="1" id="KW-0472">Membrane</keyword>
<gene>
    <name evidence="3" type="ORF">G2W53_017294</name>
</gene>
<feature type="chain" id="PRO_5032473445" evidence="2">
    <location>
        <begin position="27"/>
        <end position="309"/>
    </location>
</feature>
<evidence type="ECO:0000256" key="2">
    <source>
        <dbReference type="SAM" id="SignalP"/>
    </source>
</evidence>
<evidence type="ECO:0000313" key="4">
    <source>
        <dbReference type="Proteomes" id="UP000634136"/>
    </source>
</evidence>
<protein>
    <submittedName>
        <fullName evidence="3">Plant/F17O14-7 protein</fullName>
    </submittedName>
</protein>
<evidence type="ECO:0000313" key="3">
    <source>
        <dbReference type="EMBL" id="KAF7826130.1"/>
    </source>
</evidence>
<dbReference type="GO" id="GO:0016020">
    <property type="term" value="C:membrane"/>
    <property type="evidence" value="ECO:0007669"/>
    <property type="project" value="TreeGrafter"/>
</dbReference>
<dbReference type="Pfam" id="PF06697">
    <property type="entry name" value="DUF1191"/>
    <property type="match status" value="1"/>
</dbReference>
<organism evidence="3 4">
    <name type="scientific">Senna tora</name>
    <dbReference type="NCBI Taxonomy" id="362788"/>
    <lineage>
        <taxon>Eukaryota</taxon>
        <taxon>Viridiplantae</taxon>
        <taxon>Streptophyta</taxon>
        <taxon>Embryophyta</taxon>
        <taxon>Tracheophyta</taxon>
        <taxon>Spermatophyta</taxon>
        <taxon>Magnoliopsida</taxon>
        <taxon>eudicotyledons</taxon>
        <taxon>Gunneridae</taxon>
        <taxon>Pentapetalae</taxon>
        <taxon>rosids</taxon>
        <taxon>fabids</taxon>
        <taxon>Fabales</taxon>
        <taxon>Fabaceae</taxon>
        <taxon>Caesalpinioideae</taxon>
        <taxon>Cassia clade</taxon>
        <taxon>Senna</taxon>
    </lineage>
</organism>